<comment type="caution">
    <text evidence="8">The sequence shown here is derived from an EMBL/GenBank/DDBJ whole genome shotgun (WGS) entry which is preliminary data.</text>
</comment>
<evidence type="ECO:0000313" key="8">
    <source>
        <dbReference type="EMBL" id="KYQ93399.1"/>
    </source>
</evidence>
<protein>
    <submittedName>
        <fullName evidence="8">Exocyst complex subunit 5</fullName>
    </submittedName>
</protein>
<feature type="compositionally biased region" description="Polar residues" evidence="5">
    <location>
        <begin position="10"/>
        <end position="21"/>
    </location>
</feature>
<keyword evidence="2" id="KW-0813">Transport</keyword>
<dbReference type="OMA" id="PLCKHHY"/>
<feature type="compositionally biased region" description="Low complexity" evidence="5">
    <location>
        <begin position="93"/>
        <end position="137"/>
    </location>
</feature>
<dbReference type="STRING" id="361077.A0A151ZHL0"/>
<feature type="compositionally biased region" description="Low complexity" evidence="5">
    <location>
        <begin position="187"/>
        <end position="198"/>
    </location>
</feature>
<feature type="region of interest" description="Disordered" evidence="5">
    <location>
        <begin position="1"/>
        <end position="204"/>
    </location>
</feature>
<keyword evidence="3" id="KW-0268">Exocytosis</keyword>
<evidence type="ECO:0000259" key="6">
    <source>
        <dbReference type="Pfam" id="PF07393"/>
    </source>
</evidence>
<feature type="domain" description="Exocyst complex component Sec10-like alpha-helical bundle" evidence="6">
    <location>
        <begin position="378"/>
        <end position="611"/>
    </location>
</feature>
<dbReference type="InterPro" id="IPR048627">
    <property type="entry name" value="Sec10_HB"/>
</dbReference>
<feature type="domain" description="Exocyst complex component Sec10 N-terminal" evidence="7">
    <location>
        <begin position="256"/>
        <end position="371"/>
    </location>
</feature>
<evidence type="ECO:0000256" key="2">
    <source>
        <dbReference type="ARBA" id="ARBA00022448"/>
    </source>
</evidence>
<feature type="domain" description="Exocyst complex component Sec10-like alpha-helical bundle" evidence="6">
    <location>
        <begin position="618"/>
        <end position="920"/>
    </location>
</feature>
<organism evidence="8 9">
    <name type="scientific">Tieghemostelium lacteum</name>
    <name type="common">Slime mold</name>
    <name type="synonym">Dictyostelium lacteum</name>
    <dbReference type="NCBI Taxonomy" id="361077"/>
    <lineage>
        <taxon>Eukaryota</taxon>
        <taxon>Amoebozoa</taxon>
        <taxon>Evosea</taxon>
        <taxon>Eumycetozoa</taxon>
        <taxon>Dictyostelia</taxon>
        <taxon>Dictyosteliales</taxon>
        <taxon>Raperosteliaceae</taxon>
        <taxon>Tieghemostelium</taxon>
    </lineage>
</organism>
<evidence type="ECO:0000256" key="5">
    <source>
        <dbReference type="SAM" id="MobiDB-lite"/>
    </source>
</evidence>
<dbReference type="PANTHER" id="PTHR12100:SF0">
    <property type="entry name" value="EXOCYST COMPLEX COMPONENT 5"/>
    <property type="match status" value="1"/>
</dbReference>
<feature type="compositionally biased region" description="Low complexity" evidence="5">
    <location>
        <begin position="50"/>
        <end position="85"/>
    </location>
</feature>
<dbReference type="InParanoid" id="A0A151ZHL0"/>
<keyword evidence="4" id="KW-0175">Coiled coil</keyword>
<dbReference type="GO" id="GO:0000145">
    <property type="term" value="C:exocyst"/>
    <property type="evidence" value="ECO:0007669"/>
    <property type="project" value="TreeGrafter"/>
</dbReference>
<dbReference type="PANTHER" id="PTHR12100">
    <property type="entry name" value="SEC10"/>
    <property type="match status" value="1"/>
</dbReference>
<comment type="similarity">
    <text evidence="1">Belongs to the SEC10 family.</text>
</comment>
<gene>
    <name evidence="8" type="ORF">DLAC_06082</name>
</gene>
<dbReference type="Pfam" id="PF07393">
    <property type="entry name" value="Sec10_HB"/>
    <property type="match status" value="2"/>
</dbReference>
<name>A0A151ZHL0_TIELA</name>
<dbReference type="InterPro" id="IPR048625">
    <property type="entry name" value="Sec10_N"/>
</dbReference>
<dbReference type="Proteomes" id="UP000076078">
    <property type="component" value="Unassembled WGS sequence"/>
</dbReference>
<dbReference type="Pfam" id="PF20667">
    <property type="entry name" value="Sec10_N"/>
    <property type="match status" value="1"/>
</dbReference>
<dbReference type="EMBL" id="LODT01000028">
    <property type="protein sequence ID" value="KYQ93399.1"/>
    <property type="molecule type" value="Genomic_DNA"/>
</dbReference>
<dbReference type="FunCoup" id="A0A151ZHL0">
    <property type="interactions" value="672"/>
</dbReference>
<dbReference type="AlphaFoldDB" id="A0A151ZHL0"/>
<sequence length="926" mass="104386">MSWTREIGKQKQNQIQFQSFKPQPKEIPGASSKPVPLGGSNSNVSPPSPQSTTTGSSTPTSSSPTTPIKSQQSTVVSSITSVTSGIGVGGSGNSPSSTSPKIPLNNINNNLTSTTTTTPLKTSSNITPPQPTSTSPTLQSASVPTITTTPPVSNKVSPTLQSQLNSNTSNSSTTAYKPPSSQGGGLLSTASASTLASANKPQQFTRPAYQSTKIVQRVLTDDIFRGTEFSPVNFVEDLTRKLVNDQNASDGLHFDPEPFNKLFINTRLELTNLESQIDNRLDNLVRECNEYDRDYKFKLSNLIDSYQECFQHFKLLEKGVNTIGTKAVHFGDELDSVNQQKSKAQSALSLINYLLELNDSSVVKRSDIFTNPERLHELAGLVKKLSSVSEDIKDIGKFKQGKLETEAISNTLENNLLNQFDRAAERKDFEKMRECAVTLYNFNGGDSCRARYVSKLKMFFDENSLNRDESLATNTGRRVIRSNQIVEDPRFELFFTEILKDVAQEHDTIQRVFINQTSAMEMLFVRIFEQRVHMFLENALSVEKPNSLQYLQTVHFAITSTKKQLVEPLTSYGIVGVDFNLLMASLFFSYQETYIAKELGALHDIFSLQLREEIDRLQDMENHGEFDDSGLNPEITQSIVQNIENALTRCYALSLQNLQAENIKSIFFLLLKYLFSEYITYTLERAMDILPSTDPKCFQSLIQLFSLILSINQIVGQIQTLYQLFVLPYIQTNINIQSQCSDQLSFSISNLEIKICEALEKSLVVITQLVDKSLLEQKKNDYQTEDYDNSVTKTCQQVVKLIQSFYDLSKNSLQGKNFYIFIEELGLKLQVLFINHYKKFKVGQGIGALKLLRDLTEYKETMKKFKSHKVDDGFELLFEISKLHFIVPENFKAIIESGCLSRMPKNDLIIFIKQRSDFQSLWLDYL</sequence>
<evidence type="ECO:0000256" key="4">
    <source>
        <dbReference type="ARBA" id="ARBA00023054"/>
    </source>
</evidence>
<dbReference type="InterPro" id="IPR009976">
    <property type="entry name" value="Sec10-like"/>
</dbReference>
<evidence type="ECO:0000256" key="1">
    <source>
        <dbReference type="ARBA" id="ARBA00006572"/>
    </source>
</evidence>
<evidence type="ECO:0000256" key="3">
    <source>
        <dbReference type="ARBA" id="ARBA00022483"/>
    </source>
</evidence>
<dbReference type="GO" id="GO:0006887">
    <property type="term" value="P:exocytosis"/>
    <property type="evidence" value="ECO:0007669"/>
    <property type="project" value="UniProtKB-KW"/>
</dbReference>
<keyword evidence="9" id="KW-1185">Reference proteome</keyword>
<evidence type="ECO:0000313" key="9">
    <source>
        <dbReference type="Proteomes" id="UP000076078"/>
    </source>
</evidence>
<feature type="compositionally biased region" description="Low complexity" evidence="5">
    <location>
        <begin position="159"/>
        <end position="174"/>
    </location>
</feature>
<accession>A0A151ZHL0</accession>
<proteinExistence type="inferred from homology"/>
<reference evidence="8 9" key="1">
    <citation type="submission" date="2015-12" db="EMBL/GenBank/DDBJ databases">
        <title>Dictyostelia acquired genes for synthesis and detection of signals that induce cell-type specialization by lateral gene transfer from prokaryotes.</title>
        <authorList>
            <person name="Gloeckner G."/>
            <person name="Schaap P."/>
        </authorList>
    </citation>
    <scope>NUCLEOTIDE SEQUENCE [LARGE SCALE GENOMIC DNA]</scope>
    <source>
        <strain evidence="8 9">TK</strain>
    </source>
</reference>
<dbReference type="GO" id="GO:0006893">
    <property type="term" value="P:Golgi to plasma membrane transport"/>
    <property type="evidence" value="ECO:0007669"/>
    <property type="project" value="TreeGrafter"/>
</dbReference>
<evidence type="ECO:0000259" key="7">
    <source>
        <dbReference type="Pfam" id="PF20667"/>
    </source>
</evidence>
<dbReference type="OrthoDB" id="125856at2759"/>